<dbReference type="InterPro" id="IPR002347">
    <property type="entry name" value="SDR_fam"/>
</dbReference>
<reference evidence="4" key="2">
    <citation type="submission" date="2020-09" db="EMBL/GenBank/DDBJ databases">
        <authorList>
            <person name="Sun Q."/>
            <person name="Ohkuma M."/>
        </authorList>
    </citation>
    <scope>NUCLEOTIDE SEQUENCE</scope>
    <source>
        <strain evidence="4">JCM 3091</strain>
    </source>
</reference>
<evidence type="ECO:0000313" key="4">
    <source>
        <dbReference type="EMBL" id="GGK37335.1"/>
    </source>
</evidence>
<dbReference type="InterPro" id="IPR020904">
    <property type="entry name" value="Sc_DH/Rdtase_CS"/>
</dbReference>
<dbReference type="Gene3D" id="3.40.50.720">
    <property type="entry name" value="NAD(P)-binding Rossmann-like Domain"/>
    <property type="match status" value="1"/>
</dbReference>
<gene>
    <name evidence="4" type="ORF">GCM10010124_32600</name>
</gene>
<dbReference type="AlphaFoldDB" id="A0A8J3BST3"/>
<dbReference type="RefSeq" id="WP_189115200.1">
    <property type="nucleotide sequence ID" value="NZ_BMQC01000012.1"/>
</dbReference>
<name>A0A8J3BST3_9ACTN</name>
<dbReference type="NCBIfam" id="NF006073">
    <property type="entry name" value="PRK08219.1"/>
    <property type="match status" value="1"/>
</dbReference>
<dbReference type="SMART" id="SM00822">
    <property type="entry name" value="PKS_KR"/>
    <property type="match status" value="1"/>
</dbReference>
<sequence>MRTTLITGATGGIGTAVAENLAARGDRLVLGGRDPDRLRELAGRLPGARVLPADLGDPGTLSADGLPPRLDVLVHCAGVVALGPVADADAAVWERTLAVNLTGPAVLTRLALPALRAARGHVVFLNSGAGLHAGPGWSAYAASKFGLRALADALRAEEAAHGVRVTTVYPGRTATAMQAAVHAQEGREYDPGRWIQPAAVAAAVRTALDLPVEAHLTEVTIRPGLG</sequence>
<accession>A0A8J3BST3</accession>
<dbReference type="PANTHER" id="PTHR44196">
    <property type="entry name" value="DEHYDROGENASE/REDUCTASE SDR FAMILY MEMBER 7B"/>
    <property type="match status" value="1"/>
</dbReference>
<dbReference type="PRINTS" id="PR00081">
    <property type="entry name" value="GDHRDH"/>
</dbReference>
<dbReference type="GO" id="GO:0016020">
    <property type="term" value="C:membrane"/>
    <property type="evidence" value="ECO:0007669"/>
    <property type="project" value="TreeGrafter"/>
</dbReference>
<dbReference type="PANTHER" id="PTHR44196:SF1">
    <property type="entry name" value="DEHYDROGENASE_REDUCTASE SDR FAMILY MEMBER 7B"/>
    <property type="match status" value="1"/>
</dbReference>
<feature type="domain" description="Ketoreductase" evidence="3">
    <location>
        <begin position="2"/>
        <end position="197"/>
    </location>
</feature>
<keyword evidence="5" id="KW-1185">Reference proteome</keyword>
<evidence type="ECO:0000259" key="3">
    <source>
        <dbReference type="SMART" id="SM00822"/>
    </source>
</evidence>
<protein>
    <submittedName>
        <fullName evidence="4">Short chain dehydrogenase</fullName>
    </submittedName>
</protein>
<dbReference type="Proteomes" id="UP000662200">
    <property type="component" value="Unassembled WGS sequence"/>
</dbReference>
<dbReference type="SUPFAM" id="SSF51735">
    <property type="entry name" value="NAD(P)-binding Rossmann-fold domains"/>
    <property type="match status" value="1"/>
</dbReference>
<reference evidence="4" key="1">
    <citation type="journal article" date="2014" name="Int. J. Syst. Evol. Microbiol.">
        <title>Complete genome sequence of Corynebacterium casei LMG S-19264T (=DSM 44701T), isolated from a smear-ripened cheese.</title>
        <authorList>
            <consortium name="US DOE Joint Genome Institute (JGI-PGF)"/>
            <person name="Walter F."/>
            <person name="Albersmeier A."/>
            <person name="Kalinowski J."/>
            <person name="Ruckert C."/>
        </authorList>
    </citation>
    <scope>NUCLEOTIDE SEQUENCE</scope>
    <source>
        <strain evidence="4">JCM 3091</strain>
    </source>
</reference>
<evidence type="ECO:0000313" key="5">
    <source>
        <dbReference type="Proteomes" id="UP000662200"/>
    </source>
</evidence>
<keyword evidence="2" id="KW-0560">Oxidoreductase</keyword>
<dbReference type="Pfam" id="PF00106">
    <property type="entry name" value="adh_short"/>
    <property type="match status" value="1"/>
</dbReference>
<dbReference type="GO" id="GO:0016491">
    <property type="term" value="F:oxidoreductase activity"/>
    <property type="evidence" value="ECO:0007669"/>
    <property type="project" value="UniProtKB-KW"/>
</dbReference>
<dbReference type="InterPro" id="IPR057326">
    <property type="entry name" value="KR_dom"/>
</dbReference>
<dbReference type="PROSITE" id="PS00061">
    <property type="entry name" value="ADH_SHORT"/>
    <property type="match status" value="1"/>
</dbReference>
<proteinExistence type="inferred from homology"/>
<comment type="similarity">
    <text evidence="1">Belongs to the short-chain dehydrogenases/reductases (SDR) family.</text>
</comment>
<evidence type="ECO:0000256" key="1">
    <source>
        <dbReference type="ARBA" id="ARBA00006484"/>
    </source>
</evidence>
<organism evidence="4 5">
    <name type="scientific">Pilimelia terevasa</name>
    <dbReference type="NCBI Taxonomy" id="53372"/>
    <lineage>
        <taxon>Bacteria</taxon>
        <taxon>Bacillati</taxon>
        <taxon>Actinomycetota</taxon>
        <taxon>Actinomycetes</taxon>
        <taxon>Micromonosporales</taxon>
        <taxon>Micromonosporaceae</taxon>
        <taxon>Pilimelia</taxon>
    </lineage>
</organism>
<dbReference type="EMBL" id="BMQC01000012">
    <property type="protein sequence ID" value="GGK37335.1"/>
    <property type="molecule type" value="Genomic_DNA"/>
</dbReference>
<dbReference type="InterPro" id="IPR036291">
    <property type="entry name" value="NAD(P)-bd_dom_sf"/>
</dbReference>
<evidence type="ECO:0000256" key="2">
    <source>
        <dbReference type="ARBA" id="ARBA00023002"/>
    </source>
</evidence>
<comment type="caution">
    <text evidence="4">The sequence shown here is derived from an EMBL/GenBank/DDBJ whole genome shotgun (WGS) entry which is preliminary data.</text>
</comment>